<dbReference type="Gene3D" id="3.40.50.150">
    <property type="entry name" value="Vaccinia Virus protein VP39"/>
    <property type="match status" value="1"/>
</dbReference>
<evidence type="ECO:0000259" key="1">
    <source>
        <dbReference type="Pfam" id="PF08241"/>
    </source>
</evidence>
<dbReference type="SUPFAM" id="SSF53335">
    <property type="entry name" value="S-adenosyl-L-methionine-dependent methyltransferases"/>
    <property type="match status" value="1"/>
</dbReference>
<dbReference type="EMBL" id="VTFX01000004">
    <property type="protein sequence ID" value="KAD3633122.1"/>
    <property type="molecule type" value="Genomic_DNA"/>
</dbReference>
<sequence length="247" mass="26912">MLNHDQAGLPADFFRAWNQGLHPDLYESENRALDREGHVWAALVRLAPWEDRILLDLGCGTGFWLPRYAELAASVIGVEPDPELLAAARSRPGGASVLHGSAEHIPLPDNSVDVVHARFAYFFPSPQNNCSAGLAEVLRVLRPGGSLVVIDNDQNDGEFADLLDAANAAAGQGDGGYIAAWWKERGASTTTVMSSWTFDRPEDLADVLRMEFPDGTGAGWVARNPGRTRLSYGYALHHLSKGEPNRR</sequence>
<dbReference type="GO" id="GO:0008757">
    <property type="term" value="F:S-adenosylmethionine-dependent methyltransferase activity"/>
    <property type="evidence" value="ECO:0007669"/>
    <property type="project" value="InterPro"/>
</dbReference>
<keyword evidence="2" id="KW-0489">Methyltransferase</keyword>
<dbReference type="PANTHER" id="PTHR42912">
    <property type="entry name" value="METHYLTRANSFERASE"/>
    <property type="match status" value="1"/>
</dbReference>
<dbReference type="CDD" id="cd02440">
    <property type="entry name" value="AdoMet_MTases"/>
    <property type="match status" value="1"/>
</dbReference>
<dbReference type="Pfam" id="PF08241">
    <property type="entry name" value="Methyltransf_11"/>
    <property type="match status" value="1"/>
</dbReference>
<protein>
    <submittedName>
        <fullName evidence="2">Methyltransferase domain-containing protein</fullName>
    </submittedName>
</protein>
<reference evidence="2 3" key="1">
    <citation type="submission" date="2019-08" db="EMBL/GenBank/DDBJ databases">
        <title>Arthrobacter sp. nov., isolated from plateau pika and Tibetan wild ass.</title>
        <authorList>
            <person name="Ge Y."/>
        </authorList>
    </citation>
    <scope>NUCLEOTIDE SEQUENCE [LARGE SCALE GENOMIC DNA]</scope>
    <source>
        <strain evidence="2 3">785</strain>
    </source>
</reference>
<accession>A0A5N6MHX5</accession>
<keyword evidence="3" id="KW-1185">Reference proteome</keyword>
<dbReference type="AlphaFoldDB" id="A0A5N6MHX5"/>
<dbReference type="InterPro" id="IPR013216">
    <property type="entry name" value="Methyltransf_11"/>
</dbReference>
<comment type="caution">
    <text evidence="2">The sequence shown here is derived from an EMBL/GenBank/DDBJ whole genome shotgun (WGS) entry which is preliminary data.</text>
</comment>
<organism evidence="2 3">
    <name type="scientific">Arthrobacter yangruifuii</name>
    <dbReference type="NCBI Taxonomy" id="2606616"/>
    <lineage>
        <taxon>Bacteria</taxon>
        <taxon>Bacillati</taxon>
        <taxon>Actinomycetota</taxon>
        <taxon>Actinomycetes</taxon>
        <taxon>Micrococcales</taxon>
        <taxon>Micrococcaceae</taxon>
        <taxon>Arthrobacter</taxon>
    </lineage>
</organism>
<dbReference type="GO" id="GO:0032259">
    <property type="term" value="P:methylation"/>
    <property type="evidence" value="ECO:0007669"/>
    <property type="project" value="UniProtKB-KW"/>
</dbReference>
<evidence type="ECO:0000313" key="2">
    <source>
        <dbReference type="EMBL" id="KAD3633122.1"/>
    </source>
</evidence>
<feature type="domain" description="Methyltransferase type 11" evidence="1">
    <location>
        <begin position="55"/>
        <end position="149"/>
    </location>
</feature>
<name>A0A5N6MHX5_9MICC</name>
<evidence type="ECO:0000313" key="3">
    <source>
        <dbReference type="Proteomes" id="UP000326852"/>
    </source>
</evidence>
<gene>
    <name evidence="2" type="ORF">GD627_09845</name>
</gene>
<proteinExistence type="predicted"/>
<keyword evidence="2" id="KW-0808">Transferase</keyword>
<dbReference type="InterPro" id="IPR029063">
    <property type="entry name" value="SAM-dependent_MTases_sf"/>
</dbReference>
<dbReference type="RefSeq" id="WP_152272338.1">
    <property type="nucleotide sequence ID" value="NZ_VTFX01000004.1"/>
</dbReference>
<dbReference type="Proteomes" id="UP000326852">
    <property type="component" value="Unassembled WGS sequence"/>
</dbReference>
<dbReference type="InterPro" id="IPR050508">
    <property type="entry name" value="Methyltransf_Superfamily"/>
</dbReference>